<feature type="transmembrane region" description="Helical" evidence="2">
    <location>
        <begin position="269"/>
        <end position="294"/>
    </location>
</feature>
<reference evidence="4 5" key="1">
    <citation type="submission" date="2016-07" db="EMBL/GenBank/DDBJ databases">
        <title>Pervasive Adenine N6-methylation of Active Genes in Fungi.</title>
        <authorList>
            <consortium name="DOE Joint Genome Institute"/>
            <person name="Mondo S.J."/>
            <person name="Dannebaum R.O."/>
            <person name="Kuo R.C."/>
            <person name="Labutti K."/>
            <person name="Haridas S."/>
            <person name="Kuo A."/>
            <person name="Salamov A."/>
            <person name="Ahrendt S.R."/>
            <person name="Lipzen A."/>
            <person name="Sullivan W."/>
            <person name="Andreopoulos W.B."/>
            <person name="Clum A."/>
            <person name="Lindquist E."/>
            <person name="Daum C."/>
            <person name="Ramamoorthy G.K."/>
            <person name="Gryganskyi A."/>
            <person name="Culley D."/>
            <person name="Magnuson J.K."/>
            <person name="James T.Y."/>
            <person name="O'Malley M.A."/>
            <person name="Stajich J.E."/>
            <person name="Spatafora J.W."/>
            <person name="Visel A."/>
            <person name="Grigoriev I.V."/>
        </authorList>
    </citation>
    <scope>NUCLEOTIDE SEQUENCE [LARGE SCALE GENOMIC DNA]</scope>
    <source>
        <strain evidence="4 5">CBS 931.73</strain>
    </source>
</reference>
<dbReference type="GO" id="GO:0016491">
    <property type="term" value="F:oxidoreductase activity"/>
    <property type="evidence" value="ECO:0007669"/>
    <property type="project" value="UniProtKB-KW"/>
</dbReference>
<dbReference type="Gene3D" id="3.40.50.720">
    <property type="entry name" value="NAD(P)-binding Rossmann-like Domain"/>
    <property type="match status" value="1"/>
</dbReference>
<dbReference type="EMBL" id="MCFE01000259">
    <property type="protein sequence ID" value="ORX92802.1"/>
    <property type="molecule type" value="Genomic_DNA"/>
</dbReference>
<protein>
    <recommendedName>
        <fullName evidence="3">Pyrroline-5-carboxylate reductase catalytic N-terminal domain-containing protein</fullName>
    </recommendedName>
</protein>
<evidence type="ECO:0000256" key="1">
    <source>
        <dbReference type="ARBA" id="ARBA00023002"/>
    </source>
</evidence>
<evidence type="ECO:0000313" key="4">
    <source>
        <dbReference type="EMBL" id="ORX92802.1"/>
    </source>
</evidence>
<dbReference type="Proteomes" id="UP000193498">
    <property type="component" value="Unassembled WGS sequence"/>
</dbReference>
<dbReference type="PANTHER" id="PTHR14239">
    <property type="entry name" value="DUDULIN-RELATED"/>
    <property type="match status" value="1"/>
</dbReference>
<keyword evidence="5" id="KW-1185">Reference proteome</keyword>
<accession>A0A1Y1Y449</accession>
<keyword evidence="1" id="KW-0560">Oxidoreductase</keyword>
<gene>
    <name evidence="4" type="ORF">K493DRAFT_303088</name>
</gene>
<evidence type="ECO:0000259" key="3">
    <source>
        <dbReference type="Pfam" id="PF03807"/>
    </source>
</evidence>
<dbReference type="InterPro" id="IPR051267">
    <property type="entry name" value="STEAP_metalloreductase"/>
</dbReference>
<evidence type="ECO:0000256" key="2">
    <source>
        <dbReference type="SAM" id="Phobius"/>
    </source>
</evidence>
<comment type="caution">
    <text evidence="4">The sequence shown here is derived from an EMBL/GenBank/DDBJ whole genome shotgun (WGS) entry which is preliminary data.</text>
</comment>
<feature type="transmembrane region" description="Helical" evidence="2">
    <location>
        <begin position="207"/>
        <end position="230"/>
    </location>
</feature>
<name>A0A1Y1Y449_9FUNG</name>
<keyword evidence="2" id="KW-0812">Transmembrane</keyword>
<proteinExistence type="predicted"/>
<keyword evidence="2" id="KW-1133">Transmembrane helix</keyword>
<feature type="transmembrane region" description="Helical" evidence="2">
    <location>
        <begin position="315"/>
        <end position="335"/>
    </location>
</feature>
<dbReference type="InterPro" id="IPR036291">
    <property type="entry name" value="NAD(P)-bd_dom_sf"/>
</dbReference>
<dbReference type="PANTHER" id="PTHR14239:SF0">
    <property type="entry name" value="F420-DEPENDENT NADP REDUCTASE"/>
    <property type="match status" value="1"/>
</dbReference>
<evidence type="ECO:0000313" key="5">
    <source>
        <dbReference type="Proteomes" id="UP000193498"/>
    </source>
</evidence>
<dbReference type="AlphaFoldDB" id="A0A1Y1Y449"/>
<dbReference type="STRING" id="1314790.A0A1Y1Y449"/>
<dbReference type="Pfam" id="PF03807">
    <property type="entry name" value="F420_oxidored"/>
    <property type="match status" value="1"/>
</dbReference>
<sequence>MADISLESEPSCGADTNSKVKVSVIGTGWFGRAMCKRLLEAGYDVLLGTRKSTRATSSFELAVEPVSYAEAIQQTRVIILCLPQRAHLSFIKDYGTLLAGKILIDVTNPLHYHTGNDLNVSIAENLQAALPEAKVAKAFNTLSAYSLERHTRGTTQEVYICSNEPKTLHMVAELARELGYTPVDFGTLAMARTVETMPFTFFENWKVPLIICGGIHLFFFLYLLITRYVIQATPNYNTLPLFGFNSTVANTSLGLFALSNLAGHISGGIITGMAQAGLLAAHISALIYSILWIVSLPSVNSLLNWREWRFIQSKLGWTALALGYIHTVLMVYPFWKMVKDIPHIAMLGSILPGLAFVGKLLVLLPPVKAKLQRIHSGKP</sequence>
<feature type="domain" description="Pyrroline-5-carboxylate reductase catalytic N-terminal" evidence="3">
    <location>
        <begin position="21"/>
        <end position="109"/>
    </location>
</feature>
<feature type="transmembrane region" description="Helical" evidence="2">
    <location>
        <begin position="242"/>
        <end position="263"/>
    </location>
</feature>
<dbReference type="InterPro" id="IPR028939">
    <property type="entry name" value="P5C_Rdtase_cat_N"/>
</dbReference>
<organism evidence="4 5">
    <name type="scientific">Basidiobolus meristosporus CBS 931.73</name>
    <dbReference type="NCBI Taxonomy" id="1314790"/>
    <lineage>
        <taxon>Eukaryota</taxon>
        <taxon>Fungi</taxon>
        <taxon>Fungi incertae sedis</taxon>
        <taxon>Zoopagomycota</taxon>
        <taxon>Entomophthoromycotina</taxon>
        <taxon>Basidiobolomycetes</taxon>
        <taxon>Basidiobolales</taxon>
        <taxon>Basidiobolaceae</taxon>
        <taxon>Basidiobolus</taxon>
    </lineage>
</organism>
<dbReference type="InParanoid" id="A0A1Y1Y449"/>
<dbReference type="OrthoDB" id="550646at2759"/>
<keyword evidence="2" id="KW-0472">Membrane</keyword>
<feature type="transmembrane region" description="Helical" evidence="2">
    <location>
        <begin position="341"/>
        <end position="364"/>
    </location>
</feature>
<dbReference type="SUPFAM" id="SSF51735">
    <property type="entry name" value="NAD(P)-binding Rossmann-fold domains"/>
    <property type="match status" value="1"/>
</dbReference>